<gene>
    <name evidence="2" type="ORF">J2Y69_002552</name>
</gene>
<evidence type="ECO:0008006" key="4">
    <source>
        <dbReference type="Google" id="ProtNLM"/>
    </source>
</evidence>
<reference evidence="2 3" key="1">
    <citation type="submission" date="2023-07" db="EMBL/GenBank/DDBJ databases">
        <title>Sorghum-associated microbial communities from plants grown in Nebraska, USA.</title>
        <authorList>
            <person name="Schachtman D."/>
        </authorList>
    </citation>
    <scope>NUCLEOTIDE SEQUENCE [LARGE SCALE GENOMIC DNA]</scope>
    <source>
        <strain evidence="2 3">2980</strain>
    </source>
</reference>
<evidence type="ECO:0000313" key="3">
    <source>
        <dbReference type="Proteomes" id="UP001259347"/>
    </source>
</evidence>
<name>A0ABU1SEC0_9MICO</name>
<keyword evidence="3" id="KW-1185">Reference proteome</keyword>
<dbReference type="Proteomes" id="UP001259347">
    <property type="component" value="Unassembled WGS sequence"/>
</dbReference>
<accession>A0ABU1SEC0</accession>
<organism evidence="2 3">
    <name type="scientific">Microbacterium resistens</name>
    <dbReference type="NCBI Taxonomy" id="156977"/>
    <lineage>
        <taxon>Bacteria</taxon>
        <taxon>Bacillati</taxon>
        <taxon>Actinomycetota</taxon>
        <taxon>Actinomycetes</taxon>
        <taxon>Micrococcales</taxon>
        <taxon>Microbacteriaceae</taxon>
        <taxon>Microbacterium</taxon>
    </lineage>
</organism>
<dbReference type="EMBL" id="JAVDUM010000011">
    <property type="protein sequence ID" value="MDR6867944.1"/>
    <property type="molecule type" value="Genomic_DNA"/>
</dbReference>
<comment type="caution">
    <text evidence="2">The sequence shown here is derived from an EMBL/GenBank/DDBJ whole genome shotgun (WGS) entry which is preliminary data.</text>
</comment>
<evidence type="ECO:0000313" key="2">
    <source>
        <dbReference type="EMBL" id="MDR6867944.1"/>
    </source>
</evidence>
<dbReference type="RefSeq" id="WP_310021268.1">
    <property type="nucleotide sequence ID" value="NZ_JAVDUM010000011.1"/>
</dbReference>
<feature type="region of interest" description="Disordered" evidence="1">
    <location>
        <begin position="126"/>
        <end position="150"/>
    </location>
</feature>
<protein>
    <recommendedName>
        <fullName evidence="4">Glycine rich protein</fullName>
    </recommendedName>
</protein>
<proteinExistence type="predicted"/>
<evidence type="ECO:0000256" key="1">
    <source>
        <dbReference type="SAM" id="MobiDB-lite"/>
    </source>
</evidence>
<sequence>MGEIEITESTDGMGAVDGVQRRAVVKGAAWSIPVIAMAVASPMASASTTPVCRTVRVDAPLPTGTGRVEPASRTTTFTVPATVTRIDFAVAGGAGGGGGGTGGSGALVTGVLSVVPGEVLTLTVGQGGWTDTRPSGTITRPEVAGGQGYGDGGTVVEVARLNDNGVLSSTDQGGSGGGGSAILSAGTPLVVAGGGGGRSSAVWEVQDWNLTTSPAGGNGGQPNSAVANRIDRVGNDAWLSGGRGLGGSGSTPGAGGTGSSNIAAANIASGANGAGRDGGNGQLIGIGGGDDLVSGAGFVRTAAGAGGGGYAGGGAGGRASFSNDVTKAVMGGPAGGGSNYGSPRAVGVSHGLAGNNAGAGDVRRPGWITLSYEICS</sequence>